<evidence type="ECO:0000256" key="1">
    <source>
        <dbReference type="ARBA" id="ARBA00006484"/>
    </source>
</evidence>
<evidence type="ECO:0000256" key="2">
    <source>
        <dbReference type="ARBA" id="ARBA00023002"/>
    </source>
</evidence>
<dbReference type="FunFam" id="3.40.50.720:FF:000084">
    <property type="entry name" value="Short-chain dehydrogenase reductase"/>
    <property type="match status" value="1"/>
</dbReference>
<dbReference type="SMART" id="SM00822">
    <property type="entry name" value="PKS_KR"/>
    <property type="match status" value="1"/>
</dbReference>
<evidence type="ECO:0000313" key="4">
    <source>
        <dbReference type="EMBL" id="CAB4860217.1"/>
    </source>
</evidence>
<dbReference type="PANTHER" id="PTHR42760">
    <property type="entry name" value="SHORT-CHAIN DEHYDROGENASES/REDUCTASES FAMILY MEMBER"/>
    <property type="match status" value="1"/>
</dbReference>
<name>A0A6J7CPD0_9ZZZZ</name>
<dbReference type="InterPro" id="IPR002347">
    <property type="entry name" value="SDR_fam"/>
</dbReference>
<dbReference type="Pfam" id="PF13561">
    <property type="entry name" value="adh_short_C2"/>
    <property type="match status" value="1"/>
</dbReference>
<proteinExistence type="inferred from homology"/>
<sequence length="252" mass="26335">MSDGLTLDGRVVIVTGASSGLGVQLARSLDLAGASLMLVARRADRLEELSAELRDAAVHAVDLSDEGAAERVVEAATTRFGRIDGLVNNAGTSNVVPALREDLDDFRRVLDVNLVAPFALAREAVKSMRDTGGGSIVNVASIVGLMALAPLPQAGYVASKGGMIALTRELAVQWARYGVRVNAIAPGGFSSEMTGDVYEDHGTLGGYMRDRVPMKRSGLPGELDSLVRVLLHPSTSYLTGQVIAVDGGMTAC</sequence>
<dbReference type="GO" id="GO:0048038">
    <property type="term" value="F:quinone binding"/>
    <property type="evidence" value="ECO:0007669"/>
    <property type="project" value="TreeGrafter"/>
</dbReference>
<dbReference type="PRINTS" id="PR00081">
    <property type="entry name" value="GDHRDH"/>
</dbReference>
<feature type="domain" description="Ketoreductase" evidence="3">
    <location>
        <begin position="10"/>
        <end position="223"/>
    </location>
</feature>
<evidence type="ECO:0000259" key="3">
    <source>
        <dbReference type="SMART" id="SM00822"/>
    </source>
</evidence>
<reference evidence="4" key="1">
    <citation type="submission" date="2020-05" db="EMBL/GenBank/DDBJ databases">
        <authorList>
            <person name="Chiriac C."/>
            <person name="Salcher M."/>
            <person name="Ghai R."/>
            <person name="Kavagutti S V."/>
        </authorList>
    </citation>
    <scope>NUCLEOTIDE SEQUENCE</scope>
</reference>
<dbReference type="AlphaFoldDB" id="A0A6J7CPD0"/>
<dbReference type="PROSITE" id="PS00061">
    <property type="entry name" value="ADH_SHORT"/>
    <property type="match status" value="1"/>
</dbReference>
<keyword evidence="2" id="KW-0560">Oxidoreductase</keyword>
<dbReference type="PANTHER" id="PTHR42760:SF133">
    <property type="entry name" value="3-OXOACYL-[ACYL-CARRIER-PROTEIN] REDUCTASE"/>
    <property type="match status" value="1"/>
</dbReference>
<dbReference type="EMBL" id="CAFBLQ010000011">
    <property type="protein sequence ID" value="CAB4860217.1"/>
    <property type="molecule type" value="Genomic_DNA"/>
</dbReference>
<dbReference type="Gene3D" id="3.40.50.720">
    <property type="entry name" value="NAD(P)-binding Rossmann-like Domain"/>
    <property type="match status" value="1"/>
</dbReference>
<dbReference type="GO" id="GO:0016616">
    <property type="term" value="F:oxidoreductase activity, acting on the CH-OH group of donors, NAD or NADP as acceptor"/>
    <property type="evidence" value="ECO:0007669"/>
    <property type="project" value="TreeGrafter"/>
</dbReference>
<comment type="similarity">
    <text evidence="1">Belongs to the short-chain dehydrogenases/reductases (SDR) family.</text>
</comment>
<organism evidence="4">
    <name type="scientific">freshwater metagenome</name>
    <dbReference type="NCBI Taxonomy" id="449393"/>
    <lineage>
        <taxon>unclassified sequences</taxon>
        <taxon>metagenomes</taxon>
        <taxon>ecological metagenomes</taxon>
    </lineage>
</organism>
<accession>A0A6J7CPD0</accession>
<protein>
    <submittedName>
        <fullName evidence="4">Unannotated protein</fullName>
    </submittedName>
</protein>
<gene>
    <name evidence="4" type="ORF">UFOPK3423_00186</name>
</gene>
<dbReference type="InterPro" id="IPR057326">
    <property type="entry name" value="KR_dom"/>
</dbReference>
<dbReference type="SUPFAM" id="SSF51735">
    <property type="entry name" value="NAD(P)-binding Rossmann-fold domains"/>
    <property type="match status" value="1"/>
</dbReference>
<dbReference type="InterPro" id="IPR036291">
    <property type="entry name" value="NAD(P)-bd_dom_sf"/>
</dbReference>
<dbReference type="GO" id="GO:0006633">
    <property type="term" value="P:fatty acid biosynthetic process"/>
    <property type="evidence" value="ECO:0007669"/>
    <property type="project" value="TreeGrafter"/>
</dbReference>
<dbReference type="PRINTS" id="PR00080">
    <property type="entry name" value="SDRFAMILY"/>
</dbReference>
<dbReference type="InterPro" id="IPR020904">
    <property type="entry name" value="Sc_DH/Rdtase_CS"/>
</dbReference>